<feature type="region of interest" description="Disordered" evidence="1">
    <location>
        <begin position="417"/>
        <end position="436"/>
    </location>
</feature>
<dbReference type="Pfam" id="PF13902">
    <property type="entry name" value="R3H-assoc"/>
    <property type="match status" value="1"/>
</dbReference>
<proteinExistence type="predicted"/>
<reference evidence="3 4" key="1">
    <citation type="journal article" date="2018" name="BMC Genomics">
        <title>Genomic comparison of Trypanosoma conorhini and Trypanosoma rangeli to Trypanosoma cruzi strains of high and low virulence.</title>
        <authorList>
            <person name="Bradwell K.R."/>
            <person name="Koparde V.N."/>
            <person name="Matveyev A.V."/>
            <person name="Serrano M.G."/>
            <person name="Alves J.M."/>
            <person name="Parikh H."/>
            <person name="Huang B."/>
            <person name="Lee V."/>
            <person name="Espinosa-Alvarez O."/>
            <person name="Ortiz P.A."/>
            <person name="Costa-Martins A.G."/>
            <person name="Teixeira M.M."/>
            <person name="Buck G.A."/>
        </authorList>
    </citation>
    <scope>NUCLEOTIDE SEQUENCE [LARGE SCALE GENOMIC DNA]</scope>
    <source>
        <strain evidence="3 4">AM80</strain>
    </source>
</reference>
<dbReference type="AlphaFoldDB" id="A0A422N0N2"/>
<name>A0A422N0N2_TRYRA</name>
<dbReference type="GeneID" id="40332395"/>
<dbReference type="PANTHER" id="PTHR32019:SF2">
    <property type="entry name" value="R3H DOMAIN-CONTAINING PROTEIN 4"/>
    <property type="match status" value="1"/>
</dbReference>
<dbReference type="InterPro" id="IPR039629">
    <property type="entry name" value="R3HDM4"/>
</dbReference>
<dbReference type="RefSeq" id="XP_029234947.1">
    <property type="nucleotide sequence ID" value="XM_029385212.1"/>
</dbReference>
<dbReference type="InterPro" id="IPR036867">
    <property type="entry name" value="R3H_dom_sf"/>
</dbReference>
<evidence type="ECO:0000313" key="3">
    <source>
        <dbReference type="EMBL" id="RNE98999.1"/>
    </source>
</evidence>
<protein>
    <recommendedName>
        <fullName evidence="2">R3H-associated N-terminal domain-containing protein</fullName>
    </recommendedName>
</protein>
<dbReference type="PANTHER" id="PTHR32019">
    <property type="entry name" value="R3H DOMAIN-CONTAINING PROTEIN 4"/>
    <property type="match status" value="1"/>
</dbReference>
<sequence>MLVPSLAQGDDVSLGSLPVDSARVSVVPLIQPRHQKKQRSCRYIEVTDSAEDRFSATSALREHTKERLTVHNGPMTYAQEMYFHPHELYKHGKHQIHTSSVGYSSGGDLVLTREAVSEPSDVDMGFLRRRAEIDRAICLDPKARRPLFEDEKKKKLHLNAPRYRKYPGIRAPRNRKERNRLLNDYFANEYARKIMDKYRERQAKGEGDSDASPIVRPAFGNLPPFFYKMLDLDEDAQTRILERCGVDMRPFSTHVPKDPDSGEARFQGMNLRLRSELVHALSSEFLTRQIDDLERAFAAFIAEENVNKPLVYNFRDGYGRLVCHGVAAYYNLVSESQQQPDGSKITVVSWPKRKKHASVPLTLPHVSLMNMLRKKRGEMPIASAMSTPQATPNALAADPDLVPPVFSLDATPVDHALPSGLTPNLEQGNSTDDGTPHVLSVYEPLFGESTESTTTTATQKKKMRKALKLAQ</sequence>
<dbReference type="OrthoDB" id="75169at2759"/>
<feature type="region of interest" description="Disordered" evidence="1">
    <location>
        <begin position="450"/>
        <end position="471"/>
    </location>
</feature>
<evidence type="ECO:0000259" key="2">
    <source>
        <dbReference type="Pfam" id="PF13902"/>
    </source>
</evidence>
<dbReference type="Proteomes" id="UP000283634">
    <property type="component" value="Unassembled WGS sequence"/>
</dbReference>
<organism evidence="3 4">
    <name type="scientific">Trypanosoma rangeli</name>
    <dbReference type="NCBI Taxonomy" id="5698"/>
    <lineage>
        <taxon>Eukaryota</taxon>
        <taxon>Discoba</taxon>
        <taxon>Euglenozoa</taxon>
        <taxon>Kinetoplastea</taxon>
        <taxon>Metakinetoplastina</taxon>
        <taxon>Trypanosomatida</taxon>
        <taxon>Trypanosomatidae</taxon>
        <taxon>Trypanosoma</taxon>
        <taxon>Herpetosoma</taxon>
    </lineage>
</organism>
<keyword evidence="4" id="KW-1185">Reference proteome</keyword>
<feature type="compositionally biased region" description="Polar residues" evidence="1">
    <location>
        <begin position="421"/>
        <end position="433"/>
    </location>
</feature>
<comment type="caution">
    <text evidence="3">The sequence shown here is derived from an EMBL/GenBank/DDBJ whole genome shotgun (WGS) entry which is preliminary data.</text>
</comment>
<feature type="compositionally biased region" description="Basic residues" evidence="1">
    <location>
        <begin position="459"/>
        <end position="471"/>
    </location>
</feature>
<gene>
    <name evidence="3" type="ORF">TraAM80_08462</name>
</gene>
<accession>A0A422N0N2</accession>
<dbReference type="SUPFAM" id="SSF82708">
    <property type="entry name" value="R3H domain"/>
    <property type="match status" value="1"/>
</dbReference>
<evidence type="ECO:0000256" key="1">
    <source>
        <dbReference type="SAM" id="MobiDB-lite"/>
    </source>
</evidence>
<dbReference type="GO" id="GO:0003676">
    <property type="term" value="F:nucleic acid binding"/>
    <property type="evidence" value="ECO:0007669"/>
    <property type="project" value="InterPro"/>
</dbReference>
<dbReference type="EMBL" id="MKGL01000418">
    <property type="protein sequence ID" value="RNE98999.1"/>
    <property type="molecule type" value="Genomic_DNA"/>
</dbReference>
<dbReference type="OMA" id="YGRLICH"/>
<dbReference type="InterPro" id="IPR025952">
    <property type="entry name" value="R3H-assoc_dom"/>
</dbReference>
<evidence type="ECO:0000313" key="4">
    <source>
        <dbReference type="Proteomes" id="UP000283634"/>
    </source>
</evidence>
<feature type="domain" description="R3H-associated N-terminal" evidence="2">
    <location>
        <begin position="155"/>
        <end position="279"/>
    </location>
</feature>